<organism evidence="1 2">
    <name type="scientific">Aristaeella lactis</name>
    <dbReference type="NCBI Taxonomy" id="3046383"/>
    <lineage>
        <taxon>Bacteria</taxon>
        <taxon>Bacillati</taxon>
        <taxon>Bacillota</taxon>
        <taxon>Clostridia</taxon>
        <taxon>Eubacteriales</taxon>
        <taxon>Aristaeellaceae</taxon>
        <taxon>Aristaeella</taxon>
    </lineage>
</organism>
<sequence length="344" mass="39275">MLKRIILCLLCLLTAVSGCMAEELPSQAYECEIRMYPDLPEKAMKALLSEYMAPGCEVTYDENMAWCDELLMSGYGWHRSAEAVTEDSERIRNCRETAEKLLRTAYPDNEPELITAMPYQDFEAKTMERSECFELKDGQWFYMDRPLTHELEGALTAAQLNGARERERIEQIDPDWTILQYHPGPVCGLPVGLVLDNGQEYMPFCLTTFIFDAGNHIVSVNLGGSFTANPVRETVVKITVEEALRIAAEKNDGTEIYDWRIRGWEGNAYDFLLKELGCSSIRMRMVSGKTARLVMAVNKKGRLQPAWECSEYYELLMDNEVIQEHHQGPWNFYISAEDGSLLNP</sequence>
<dbReference type="Proteomes" id="UP000192328">
    <property type="component" value="Unassembled WGS sequence"/>
</dbReference>
<dbReference type="EMBL" id="FWXZ01000002">
    <property type="protein sequence ID" value="SMC56574.1"/>
    <property type="molecule type" value="Genomic_DNA"/>
</dbReference>
<evidence type="ECO:0000313" key="1">
    <source>
        <dbReference type="EMBL" id="SMC56574.1"/>
    </source>
</evidence>
<accession>A0AC61PKN7</accession>
<evidence type="ECO:0000313" key="2">
    <source>
        <dbReference type="Proteomes" id="UP000192328"/>
    </source>
</evidence>
<reference evidence="1" key="1">
    <citation type="submission" date="2017-04" db="EMBL/GenBank/DDBJ databases">
        <authorList>
            <person name="Varghese N."/>
            <person name="Submissions S."/>
        </authorList>
    </citation>
    <scope>NUCLEOTIDE SEQUENCE</scope>
    <source>
        <strain evidence="1">WTE2008</strain>
    </source>
</reference>
<proteinExistence type="predicted"/>
<comment type="caution">
    <text evidence="1">The sequence shown here is derived from an EMBL/GenBank/DDBJ whole genome shotgun (WGS) entry which is preliminary data.</text>
</comment>
<name>A0AC61PKN7_9FIRM</name>
<gene>
    <name evidence="1" type="ORF">SAMN06297397_1390</name>
</gene>
<protein>
    <submittedName>
        <fullName evidence="1">Uncharacterized protein</fullName>
    </submittedName>
</protein>
<keyword evidence="2" id="KW-1185">Reference proteome</keyword>